<feature type="compositionally biased region" description="Basic and acidic residues" evidence="1">
    <location>
        <begin position="183"/>
        <end position="193"/>
    </location>
</feature>
<comment type="caution">
    <text evidence="3">The sequence shown here is derived from an EMBL/GenBank/DDBJ whole genome shotgun (WGS) entry which is preliminary data.</text>
</comment>
<keyword evidence="4" id="KW-1185">Reference proteome</keyword>
<organism evidence="3 4">
    <name type="scientific">Megalurothrips usitatus</name>
    <name type="common">bean blossom thrips</name>
    <dbReference type="NCBI Taxonomy" id="439358"/>
    <lineage>
        <taxon>Eukaryota</taxon>
        <taxon>Metazoa</taxon>
        <taxon>Ecdysozoa</taxon>
        <taxon>Arthropoda</taxon>
        <taxon>Hexapoda</taxon>
        <taxon>Insecta</taxon>
        <taxon>Pterygota</taxon>
        <taxon>Neoptera</taxon>
        <taxon>Paraneoptera</taxon>
        <taxon>Thysanoptera</taxon>
        <taxon>Terebrantia</taxon>
        <taxon>Thripoidea</taxon>
        <taxon>Thripidae</taxon>
        <taxon>Megalurothrips</taxon>
    </lineage>
</organism>
<feature type="compositionally biased region" description="Low complexity" evidence="1">
    <location>
        <begin position="375"/>
        <end position="393"/>
    </location>
</feature>
<feature type="compositionally biased region" description="Low complexity" evidence="1">
    <location>
        <begin position="49"/>
        <end position="83"/>
    </location>
</feature>
<evidence type="ECO:0000256" key="1">
    <source>
        <dbReference type="SAM" id="MobiDB-lite"/>
    </source>
</evidence>
<dbReference type="Proteomes" id="UP001075354">
    <property type="component" value="Chromosome 13"/>
</dbReference>
<feature type="signal peptide" evidence="2">
    <location>
        <begin position="1"/>
        <end position="24"/>
    </location>
</feature>
<keyword evidence="2" id="KW-0732">Signal</keyword>
<feature type="compositionally biased region" description="Low complexity" evidence="1">
    <location>
        <begin position="106"/>
        <end position="133"/>
    </location>
</feature>
<name>A0AAV7X6E5_9NEOP</name>
<proteinExistence type="predicted"/>
<feature type="region of interest" description="Disordered" evidence="1">
    <location>
        <begin position="180"/>
        <end position="469"/>
    </location>
</feature>
<feature type="compositionally biased region" description="Low complexity" evidence="1">
    <location>
        <begin position="345"/>
        <end position="355"/>
    </location>
</feature>
<feature type="compositionally biased region" description="Low complexity" evidence="1">
    <location>
        <begin position="408"/>
        <end position="425"/>
    </location>
</feature>
<evidence type="ECO:0000313" key="4">
    <source>
        <dbReference type="Proteomes" id="UP001075354"/>
    </source>
</evidence>
<reference evidence="3" key="1">
    <citation type="submission" date="2022-12" db="EMBL/GenBank/DDBJ databases">
        <title>Chromosome-level genome assembly of the bean flower thrips Megalurothrips usitatus.</title>
        <authorList>
            <person name="Ma L."/>
            <person name="Liu Q."/>
            <person name="Li H."/>
            <person name="Cai W."/>
        </authorList>
    </citation>
    <scope>NUCLEOTIDE SEQUENCE</scope>
    <source>
        <strain evidence="3">Cailab_2022a</strain>
    </source>
</reference>
<dbReference type="EMBL" id="JAPTSV010000013">
    <property type="protein sequence ID" value="KAJ1521469.1"/>
    <property type="molecule type" value="Genomic_DNA"/>
</dbReference>
<evidence type="ECO:0000313" key="3">
    <source>
        <dbReference type="EMBL" id="KAJ1521469.1"/>
    </source>
</evidence>
<feature type="chain" id="PRO_5043911088" evidence="2">
    <location>
        <begin position="25"/>
        <end position="469"/>
    </location>
</feature>
<gene>
    <name evidence="3" type="ORF">ONE63_003137</name>
</gene>
<dbReference type="AlphaFoldDB" id="A0AAV7X6E5"/>
<sequence length="469" mass="46936">MAAAGAVLVLPLAPLLLLLPPLHAAGRAGARGTQAWTPPARTARDEDAVSTTTMTAASGSSSQSSAGPGPPTASSGPASETSSQPPVQPVGSFVSTGRPPPDEETASSTAAADTTATEESPPTTTTVTSTTPGDDLDARMPRVMVRGKNMVATLPAASEAARARGGAGLGIRISQEITITVDEEPRNDSDPRRGAGALGPITVPLLGPVTIGQGPGTAPGLHGKASDPGPGQARQASKIIFTIERLGDWPQQPPAPDTHTAAAHDVSVGPTPAQSPTTEAADTARPADALPANSTAAVVTPDEAVGVVGADTTSPLRDDDRSQQQPQPEPTADVGVPLPPPPQPQAAEDAAARPRISQRLLTVDAASESARRAAGRGPTTGRPAPTGTRGPSTPRRDQAAKQGRAAGTVAAASTLPSATPAGSSPRPGAGQTRRAGKTTKTPAAPGWQSVPCAEWPLDSLVTVSHDGKV</sequence>
<evidence type="ECO:0000256" key="2">
    <source>
        <dbReference type="SAM" id="SignalP"/>
    </source>
</evidence>
<feature type="compositionally biased region" description="Low complexity" evidence="1">
    <location>
        <begin position="323"/>
        <end position="336"/>
    </location>
</feature>
<protein>
    <submittedName>
        <fullName evidence="3">Uncharacterized protein</fullName>
    </submittedName>
</protein>
<accession>A0AAV7X6E5</accession>
<feature type="region of interest" description="Disordered" evidence="1">
    <location>
        <begin position="30"/>
        <end position="141"/>
    </location>
</feature>